<protein>
    <recommendedName>
        <fullName evidence="5">L,D-transpeptidase</fullName>
    </recommendedName>
</protein>
<evidence type="ECO:0000256" key="1">
    <source>
        <dbReference type="SAM" id="MobiDB-lite"/>
    </source>
</evidence>
<keyword evidence="3" id="KW-0614">Plasmid</keyword>
<evidence type="ECO:0000313" key="3">
    <source>
        <dbReference type="EMBL" id="AWW43215.1"/>
    </source>
</evidence>
<evidence type="ECO:0000313" key="4">
    <source>
        <dbReference type="Proteomes" id="UP000249616"/>
    </source>
</evidence>
<keyword evidence="4" id="KW-1185">Reference proteome</keyword>
<evidence type="ECO:0000256" key="2">
    <source>
        <dbReference type="SAM" id="Phobius"/>
    </source>
</evidence>
<geneLocation type="plasmid" evidence="3 4">
    <name>unnamed1</name>
</geneLocation>
<accession>A0A2Z4JDM9</accession>
<name>A0A2Z4JDM9_9ACTN</name>
<keyword evidence="2" id="KW-1133">Transmembrane helix</keyword>
<dbReference type="AlphaFoldDB" id="A0A2Z4JDM9"/>
<organism evidence="3 4">
    <name type="scientific">Streptomyces cadmiisoli</name>
    <dbReference type="NCBI Taxonomy" id="2184053"/>
    <lineage>
        <taxon>Bacteria</taxon>
        <taxon>Bacillati</taxon>
        <taxon>Actinomycetota</taxon>
        <taxon>Actinomycetes</taxon>
        <taxon>Kitasatosporales</taxon>
        <taxon>Streptomycetaceae</taxon>
        <taxon>Streptomyces</taxon>
        <taxon>Streptomyces aurantiacus group</taxon>
    </lineage>
</organism>
<feature type="compositionally biased region" description="Basic and acidic residues" evidence="1">
    <location>
        <begin position="1"/>
        <end position="14"/>
    </location>
</feature>
<feature type="region of interest" description="Disordered" evidence="1">
    <location>
        <begin position="1"/>
        <end position="44"/>
    </location>
</feature>
<sequence>MSDELARMLRELAARHQPPPPVDPAEIRARAQRRGRRRRASAALGVTTVAACALTVAAALTPPAEDVAPTRRVPATAPDTSRTPTALSTSPGSTSPRSTPPRSTPPRSTSSSPPVADLLDVNRLTLTVGDRVMRVDPQYFAALRPGRDLMVAAKYDVLPPSAYTTPKGLAKTKIPYVVELRGDGESPVYVGALPAGANAASTIDGKTGWVGLTSVDAEWFYARVRKGDHIRVVASVAAGTSEPTAGAADRVPGSTDAGSFADGG</sequence>
<feature type="region of interest" description="Disordered" evidence="1">
    <location>
        <begin position="243"/>
        <end position="264"/>
    </location>
</feature>
<dbReference type="KEGG" id="scad:DN051_42215"/>
<dbReference type="RefSeq" id="WP_112443065.1">
    <property type="nucleotide sequence ID" value="NZ_CP030074.1"/>
</dbReference>
<reference evidence="4" key="1">
    <citation type="submission" date="2018-06" db="EMBL/GenBank/DDBJ databases">
        <authorList>
            <person name="Li K."/>
        </authorList>
    </citation>
    <scope>NUCLEOTIDE SEQUENCE [LARGE SCALE GENOMIC DNA]</scope>
    <source>
        <strain evidence="4">ZFG47</strain>
        <plasmid evidence="4">unnamed1</plasmid>
    </source>
</reference>
<evidence type="ECO:0008006" key="5">
    <source>
        <dbReference type="Google" id="ProtNLM"/>
    </source>
</evidence>
<keyword evidence="2" id="KW-0812">Transmembrane</keyword>
<feature type="compositionally biased region" description="Basic residues" evidence="1">
    <location>
        <begin position="30"/>
        <end position="40"/>
    </location>
</feature>
<feature type="compositionally biased region" description="Low complexity" evidence="1">
    <location>
        <begin position="88"/>
        <end position="97"/>
    </location>
</feature>
<gene>
    <name evidence="3" type="ORF">DN051_42215</name>
</gene>
<dbReference type="Proteomes" id="UP000249616">
    <property type="component" value="Plasmid unnamed1"/>
</dbReference>
<feature type="region of interest" description="Disordered" evidence="1">
    <location>
        <begin position="65"/>
        <end position="116"/>
    </location>
</feature>
<dbReference type="EMBL" id="CP030074">
    <property type="protein sequence ID" value="AWW43215.1"/>
    <property type="molecule type" value="Genomic_DNA"/>
</dbReference>
<proteinExistence type="predicted"/>
<feature type="compositionally biased region" description="Polar residues" evidence="1">
    <location>
        <begin position="78"/>
        <end position="87"/>
    </location>
</feature>
<feature type="transmembrane region" description="Helical" evidence="2">
    <location>
        <begin position="40"/>
        <end position="60"/>
    </location>
</feature>
<feature type="compositionally biased region" description="Low complexity" evidence="1">
    <location>
        <begin position="105"/>
        <end position="114"/>
    </location>
</feature>
<keyword evidence="2" id="KW-0472">Membrane</keyword>